<reference evidence="1 2" key="1">
    <citation type="submission" date="2018-10" db="EMBL/GenBank/DDBJ databases">
        <title>A high-quality apple genome assembly.</title>
        <authorList>
            <person name="Hu J."/>
        </authorList>
    </citation>
    <scope>NUCLEOTIDE SEQUENCE [LARGE SCALE GENOMIC DNA]</scope>
    <source>
        <strain evidence="2">cv. HFTH1</strain>
        <tissue evidence="1">Young leaf</tissue>
    </source>
</reference>
<proteinExistence type="predicted"/>
<dbReference type="EMBL" id="RDQH01000336">
    <property type="protein sequence ID" value="RXH88235.1"/>
    <property type="molecule type" value="Genomic_DNA"/>
</dbReference>
<dbReference type="AlphaFoldDB" id="A0A498J0S1"/>
<evidence type="ECO:0000313" key="1">
    <source>
        <dbReference type="EMBL" id="RXH88235.1"/>
    </source>
</evidence>
<protein>
    <submittedName>
        <fullName evidence="1">Uncharacterized protein</fullName>
    </submittedName>
</protein>
<organism evidence="1 2">
    <name type="scientific">Malus domestica</name>
    <name type="common">Apple</name>
    <name type="synonym">Pyrus malus</name>
    <dbReference type="NCBI Taxonomy" id="3750"/>
    <lineage>
        <taxon>Eukaryota</taxon>
        <taxon>Viridiplantae</taxon>
        <taxon>Streptophyta</taxon>
        <taxon>Embryophyta</taxon>
        <taxon>Tracheophyta</taxon>
        <taxon>Spermatophyta</taxon>
        <taxon>Magnoliopsida</taxon>
        <taxon>eudicotyledons</taxon>
        <taxon>Gunneridae</taxon>
        <taxon>Pentapetalae</taxon>
        <taxon>rosids</taxon>
        <taxon>fabids</taxon>
        <taxon>Rosales</taxon>
        <taxon>Rosaceae</taxon>
        <taxon>Amygdaloideae</taxon>
        <taxon>Maleae</taxon>
        <taxon>Malus</taxon>
    </lineage>
</organism>
<sequence>RYCPLWARPRPHDFVFENLHEKFLVGHPFWDCSRANSLNFGVPMEPETSELSKGLAYRIHSLGDVGCYNPSLLWAQQPHRHTSGQRLALIPNCHIPARAPTTSRTGLHHSTILSALGPDHAELTQEILSRSPILGFFSRESLNFGVLMEPKANELSKDLVLGRYANIHIRLTRSTPLGDVGCYIFLLIFNYI</sequence>
<gene>
    <name evidence="1" type="ORF">DVH24_042306</name>
</gene>
<dbReference type="Proteomes" id="UP000290289">
    <property type="component" value="Chromosome 10"/>
</dbReference>
<keyword evidence="2" id="KW-1185">Reference proteome</keyword>
<comment type="caution">
    <text evidence="1">The sequence shown here is derived from an EMBL/GenBank/DDBJ whole genome shotgun (WGS) entry which is preliminary data.</text>
</comment>
<evidence type="ECO:0000313" key="2">
    <source>
        <dbReference type="Proteomes" id="UP000290289"/>
    </source>
</evidence>
<feature type="non-terminal residue" evidence="1">
    <location>
        <position position="1"/>
    </location>
</feature>
<accession>A0A498J0S1</accession>
<name>A0A498J0S1_MALDO</name>